<dbReference type="InterPro" id="IPR029062">
    <property type="entry name" value="Class_I_gatase-like"/>
</dbReference>
<evidence type="ECO:0000313" key="2">
    <source>
        <dbReference type="EMBL" id="AEC02704.1"/>
    </source>
</evidence>
<dbReference type="InterPro" id="IPR003737">
    <property type="entry name" value="GlcNAc_PI_deacetylase-related"/>
</dbReference>
<keyword evidence="1" id="KW-0732">Signal</keyword>
<protein>
    <submittedName>
        <fullName evidence="2">LmbE family protein</fullName>
    </submittedName>
</protein>
<dbReference type="InterPro" id="IPR024078">
    <property type="entry name" value="LmbE-like_dom_sf"/>
</dbReference>
<dbReference type="OrthoDB" id="9759749at2"/>
<proteinExistence type="predicted"/>
<reference evidence="2 3" key="2">
    <citation type="journal article" date="2012" name="Stand. Genomic Sci.">
        <title>Complete genome sequence of the termite hindgut bacterium Spirochaeta coccoides type strain (SPN1(T)), reclassification in the genus Sphaerochaeta as Sphaerochaeta coccoides comb. nov. and emendations of the family Spirochaetaceae and the genus Sphaerochaeta.</title>
        <authorList>
            <person name="Abt B."/>
            <person name="Han C."/>
            <person name="Scheuner C."/>
            <person name="Lu M."/>
            <person name="Lapidus A."/>
            <person name="Nolan M."/>
            <person name="Lucas S."/>
            <person name="Hammon N."/>
            <person name="Deshpande S."/>
            <person name="Cheng J.F."/>
            <person name="Tapia R."/>
            <person name="Goodwin L.A."/>
            <person name="Pitluck S."/>
            <person name="Liolios K."/>
            <person name="Pagani I."/>
            <person name="Ivanova N."/>
            <person name="Mavromatis K."/>
            <person name="Mikhailova N."/>
            <person name="Huntemann M."/>
            <person name="Pati A."/>
            <person name="Chen A."/>
            <person name="Palaniappan K."/>
            <person name="Land M."/>
            <person name="Hauser L."/>
            <person name="Brambilla E.M."/>
            <person name="Rohde M."/>
            <person name="Spring S."/>
            <person name="Gronow S."/>
            <person name="Goker M."/>
            <person name="Woyke T."/>
            <person name="Bristow J."/>
            <person name="Eisen J.A."/>
            <person name="Markowitz V."/>
            <person name="Hugenholtz P."/>
            <person name="Kyrpides N.C."/>
            <person name="Klenk H.P."/>
            <person name="Detter J.C."/>
        </authorList>
    </citation>
    <scope>NUCLEOTIDE SEQUENCE [LARGE SCALE GENOMIC DNA]</scope>
    <source>
        <strain evidence="3">ATCC BAA-1237 / DSM 17374 / SPN1</strain>
    </source>
</reference>
<dbReference type="AlphaFoldDB" id="F4GIT6"/>
<sequence length="887" mass="98078">MKKILTILALLAICMLTVAAQGRIDNTPSYTIDSADVILNRGPIWRPSSPVFEEIGASGIYQSLSRIGKYASFASIGAHPDDDDSGMFAYLTKAEQVRVANVIANRGEGGQNAIGPELYQGLGVIRTGELLAARNIDGAEQYFLSAYDFGFSRSGDEALTFWNQENLIGDIVRFIRTFRPQVVLNHHGNEYVTVTGHGQHQGMGKIVPMAVAAAADPNAYPEQIKEGLLPWTVSRVFTRGEGNTIIDRGTFDPVIGRSYQQIGTEGRSYHRTQSMGNIQALGSSTANFKLQESVSPFTEDPKTFFDGIDTTLTGIADLTGDEEGKIPFLRVGLEKLNLESERILDSYNPKYPELIVADLDLMLSQFKTLHRQIWESKLSTVKKDYVMQALERKINETEQAMIKTSGVILEAFSAKSLYTAGDNVEVNFTVYAVGKTPVTVKKLAVHADKGDTVEKQVDAVIQNNAVIKESVKLTVDDRTPVSRIFWSTDGKVLTLEDSDPAMIIQPFRDYPLVGYAQVQIGSAIISLKQPVQNRIQNVVIGEERTYAAVVAPFSVAVNPKNIIVKASPSEQTIDLQISVTANKAAEVQLEVDTVAGIHIVLEQETLSFTTAQTSQIVNAKLVIPGNFKQGKYPVSVSITAEGEKYTDGYAAIHYPHVEKHYLYSSATSNLSIIDVDMAKDVRIGYVQYNDTIPEYLEQVGIKIDILSPEFMEMGNFDDYDTIVIGPLAYEFRSDLVNNNARLLDWVSRGGVLMVQYTRVKWNSLNVGPYPSTIGSLNRVTVEEAEITVLQPEHPIFNYPNKITTSDFEGWIQERGLYFFESWDEHYLPLLACQDPGFPLQKGGLMVAELGKGLWIYNAYAFFRQIPGAVPGGYRIFANILSLPASLK</sequence>
<feature type="chain" id="PRO_5003310247" evidence="1">
    <location>
        <begin position="21"/>
        <end position="887"/>
    </location>
</feature>
<dbReference type="eggNOG" id="COG2120">
    <property type="taxonomic scope" value="Bacteria"/>
</dbReference>
<organism evidence="2 3">
    <name type="scientific">Parasphaerochaeta coccoides (strain ATCC BAA-1237 / DSM 17374 / SPN1)</name>
    <name type="common">Sphaerochaeta coccoides</name>
    <dbReference type="NCBI Taxonomy" id="760011"/>
    <lineage>
        <taxon>Bacteria</taxon>
        <taxon>Pseudomonadati</taxon>
        <taxon>Spirochaetota</taxon>
        <taxon>Spirochaetia</taxon>
        <taxon>Spirochaetales</taxon>
        <taxon>Sphaerochaetaceae</taxon>
        <taxon>Parasphaerochaeta</taxon>
    </lineage>
</organism>
<dbReference type="STRING" id="760011.Spico_1501"/>
<dbReference type="Pfam" id="PF02585">
    <property type="entry name" value="PIG-L"/>
    <property type="match status" value="1"/>
</dbReference>
<dbReference type="SUPFAM" id="SSF102588">
    <property type="entry name" value="LmbE-like"/>
    <property type="match status" value="1"/>
</dbReference>
<reference evidence="3" key="1">
    <citation type="submission" date="2011-04" db="EMBL/GenBank/DDBJ databases">
        <title>The complete genome of Spirochaeta coccoides DSM 17374.</title>
        <authorList>
            <person name="Lucas S."/>
            <person name="Copeland A."/>
            <person name="Lapidus A."/>
            <person name="Bruce D."/>
            <person name="Goodwin L."/>
            <person name="Pitluck S."/>
            <person name="Peters L."/>
            <person name="Kyrpides N."/>
            <person name="Mavromatis K."/>
            <person name="Pagani I."/>
            <person name="Ivanova N."/>
            <person name="Ovchinnikova G."/>
            <person name="Lu M."/>
            <person name="Detter J.C."/>
            <person name="Tapia R."/>
            <person name="Han C."/>
            <person name="Land M."/>
            <person name="Hauser L."/>
            <person name="Markowitz V."/>
            <person name="Cheng J.-F."/>
            <person name="Hugenholtz P."/>
            <person name="Woyke T."/>
            <person name="Wu D."/>
            <person name="Spring S."/>
            <person name="Schroeder M."/>
            <person name="Brambilla E."/>
            <person name="Klenk H.-P."/>
            <person name="Eisen J.A."/>
        </authorList>
    </citation>
    <scope>NUCLEOTIDE SEQUENCE [LARGE SCALE GENOMIC DNA]</scope>
    <source>
        <strain evidence="3">ATCC BAA-1237 / DSM 17374 / SPN1</strain>
    </source>
</reference>
<feature type="signal peptide" evidence="1">
    <location>
        <begin position="1"/>
        <end position="20"/>
    </location>
</feature>
<evidence type="ECO:0000256" key="1">
    <source>
        <dbReference type="SAM" id="SignalP"/>
    </source>
</evidence>
<keyword evidence="3" id="KW-1185">Reference proteome</keyword>
<dbReference type="RefSeq" id="WP_013740098.1">
    <property type="nucleotide sequence ID" value="NC_015436.1"/>
</dbReference>
<dbReference type="SUPFAM" id="SSF52317">
    <property type="entry name" value="Class I glutamine amidotransferase-like"/>
    <property type="match status" value="1"/>
</dbReference>
<dbReference type="HOGENOM" id="CLU_347750_0_0_12"/>
<dbReference type="EMBL" id="CP002659">
    <property type="protein sequence ID" value="AEC02704.1"/>
    <property type="molecule type" value="Genomic_DNA"/>
</dbReference>
<gene>
    <name evidence="2" type="ordered locus">Spico_1501</name>
</gene>
<dbReference type="Gene3D" id="3.40.50.10320">
    <property type="entry name" value="LmbE-like"/>
    <property type="match status" value="1"/>
</dbReference>
<accession>F4GIT6</accession>
<evidence type="ECO:0000313" key="3">
    <source>
        <dbReference type="Proteomes" id="UP000007939"/>
    </source>
</evidence>
<name>F4GIT6_PARC1</name>
<dbReference type="KEGG" id="scc:Spico_1501"/>
<dbReference type="Proteomes" id="UP000007939">
    <property type="component" value="Chromosome"/>
</dbReference>